<name>A0A6Q2YCF3_ESOLU</name>
<dbReference type="Ensembl" id="ENSELUT00000076794.2">
    <property type="protein sequence ID" value="ENSELUP00000063238.2"/>
    <property type="gene ID" value="ENSELUG00000025739.2"/>
</dbReference>
<keyword evidence="3" id="KW-1185">Reference proteome</keyword>
<dbReference type="AlphaFoldDB" id="A0A6Q2YCF3"/>
<feature type="region of interest" description="Disordered" evidence="1">
    <location>
        <begin position="1"/>
        <end position="35"/>
    </location>
</feature>
<dbReference type="Proteomes" id="UP000265140">
    <property type="component" value="Chromosome 18"/>
</dbReference>
<reference evidence="2" key="4">
    <citation type="submission" date="2025-09" db="UniProtKB">
        <authorList>
            <consortium name="Ensembl"/>
        </authorList>
    </citation>
    <scope>IDENTIFICATION</scope>
</reference>
<organism evidence="2 3">
    <name type="scientific">Esox lucius</name>
    <name type="common">Northern pike</name>
    <dbReference type="NCBI Taxonomy" id="8010"/>
    <lineage>
        <taxon>Eukaryota</taxon>
        <taxon>Metazoa</taxon>
        <taxon>Chordata</taxon>
        <taxon>Craniata</taxon>
        <taxon>Vertebrata</taxon>
        <taxon>Euteleostomi</taxon>
        <taxon>Actinopterygii</taxon>
        <taxon>Neopterygii</taxon>
        <taxon>Teleostei</taxon>
        <taxon>Protacanthopterygii</taxon>
        <taxon>Esociformes</taxon>
        <taxon>Esocidae</taxon>
        <taxon>Esox</taxon>
    </lineage>
</organism>
<evidence type="ECO:0000256" key="1">
    <source>
        <dbReference type="SAM" id="MobiDB-lite"/>
    </source>
</evidence>
<feature type="compositionally biased region" description="Basic and acidic residues" evidence="1">
    <location>
        <begin position="1"/>
        <end position="18"/>
    </location>
</feature>
<feature type="region of interest" description="Disordered" evidence="1">
    <location>
        <begin position="44"/>
        <end position="63"/>
    </location>
</feature>
<feature type="compositionally biased region" description="Basic and acidic residues" evidence="1">
    <location>
        <begin position="48"/>
        <end position="63"/>
    </location>
</feature>
<proteinExistence type="predicted"/>
<dbReference type="InParanoid" id="A0A6Q2YCF3"/>
<evidence type="ECO:0000313" key="2">
    <source>
        <dbReference type="Ensembl" id="ENSELUP00000063238.2"/>
    </source>
</evidence>
<reference evidence="2" key="2">
    <citation type="submission" date="2020-02" db="EMBL/GenBank/DDBJ databases">
        <title>Esox lucius (northern pike) genome, fEsoLuc1, primary haplotype.</title>
        <authorList>
            <person name="Myers G."/>
            <person name="Karagic N."/>
            <person name="Meyer A."/>
            <person name="Pippel M."/>
            <person name="Reichard M."/>
            <person name="Winkler S."/>
            <person name="Tracey A."/>
            <person name="Sims Y."/>
            <person name="Howe K."/>
            <person name="Rhie A."/>
            <person name="Formenti G."/>
            <person name="Durbin R."/>
            <person name="Fedrigo O."/>
            <person name="Jarvis E.D."/>
        </authorList>
    </citation>
    <scope>NUCLEOTIDE SEQUENCE [LARGE SCALE GENOMIC DNA]</scope>
</reference>
<protein>
    <submittedName>
        <fullName evidence="2">Uncharacterized protein</fullName>
    </submittedName>
</protein>
<sequence>WKNKYTRDTTELSAHKDPSSNTLGRKQERKSILPLPTRNYWTNITSFQRERENKKKTTERKSREEDFCHHSVLIF</sequence>
<evidence type="ECO:0000313" key="3">
    <source>
        <dbReference type="Proteomes" id="UP000265140"/>
    </source>
</evidence>
<dbReference type="Bgee" id="ENSELUG00000025739">
    <property type="expression patterns" value="Expressed in liver and 2 other cell types or tissues"/>
</dbReference>
<reference evidence="3" key="1">
    <citation type="journal article" date="2014" name="PLoS ONE">
        <title>The genome and linkage map of the northern pike (Esox lucius): conserved synteny revealed between the salmonid sister group and the Neoteleostei.</title>
        <authorList>
            <person name="Rondeau E.B."/>
            <person name="Minkley D.R."/>
            <person name="Leong J.S."/>
            <person name="Messmer A.M."/>
            <person name="Jantzen J.R."/>
            <person name="von Schalburg K.R."/>
            <person name="Lemon C."/>
            <person name="Bird N.H."/>
            <person name="Koop B.F."/>
        </authorList>
    </citation>
    <scope>NUCLEOTIDE SEQUENCE</scope>
</reference>
<reference evidence="2" key="3">
    <citation type="submission" date="2025-08" db="UniProtKB">
        <authorList>
            <consortium name="Ensembl"/>
        </authorList>
    </citation>
    <scope>IDENTIFICATION</scope>
</reference>
<accession>A0A6Q2YCF3</accession>